<dbReference type="GO" id="GO:0003724">
    <property type="term" value="F:RNA helicase activity"/>
    <property type="evidence" value="ECO:0007669"/>
    <property type="project" value="TreeGrafter"/>
</dbReference>
<dbReference type="PANTHER" id="PTHR47963:SF9">
    <property type="entry name" value="CRISPR-ASSOCIATED ENDONUCLEASE_HELICASE CAS3"/>
    <property type="match status" value="1"/>
</dbReference>
<dbReference type="InterPro" id="IPR006483">
    <property type="entry name" value="CRISPR-assoc_Cas3_HD"/>
</dbReference>
<dbReference type="SMART" id="SM00487">
    <property type="entry name" value="DEXDc"/>
    <property type="match status" value="1"/>
</dbReference>
<comment type="similarity">
    <text evidence="1">In the N-terminal section; belongs to the CRISPR-associated nuclease Cas3-HD family.</text>
</comment>
<evidence type="ECO:0000259" key="11">
    <source>
        <dbReference type="PROSITE" id="PS51643"/>
    </source>
</evidence>
<accession>A0A8H2M4P4</accession>
<dbReference type="InterPro" id="IPR038257">
    <property type="entry name" value="CRISPR-assoc_Cas3_HD_sf"/>
</dbReference>
<dbReference type="PROSITE" id="PS51643">
    <property type="entry name" value="HD_CAS3"/>
    <property type="match status" value="1"/>
</dbReference>
<dbReference type="SUPFAM" id="SSF52540">
    <property type="entry name" value="P-loop containing nucleoside triphosphate hydrolases"/>
    <property type="match status" value="1"/>
</dbReference>
<reference evidence="12 13" key="1">
    <citation type="submission" date="2019-02" db="EMBL/GenBank/DDBJ databases">
        <authorList>
            <consortium name="Pathogen Informatics"/>
        </authorList>
    </citation>
    <scope>NUCLEOTIDE SEQUENCE [LARGE SCALE GENOMIC DNA]</scope>
    <source>
        <strain evidence="12 13">3012STDY7089603</strain>
    </source>
</reference>
<proteinExistence type="inferred from homology"/>
<dbReference type="NCBIfam" id="TIGR01596">
    <property type="entry name" value="cas3_HD"/>
    <property type="match status" value="1"/>
</dbReference>
<evidence type="ECO:0000256" key="4">
    <source>
        <dbReference type="ARBA" id="ARBA00022723"/>
    </source>
</evidence>
<dbReference type="InterPro" id="IPR011545">
    <property type="entry name" value="DEAD/DEAH_box_helicase_dom"/>
</dbReference>
<sequence>MEQVNQWLWAKKADKNGELQWLSLKNHLEDTRCVMALLWEHWLSEGVKEYLARSIEGSNDDSLEEAKKLCMFLGATHDLGKATPIFQVKKSFHPKDDLDYFMVSQLEKAGFLGIEKFAASKKENIWHNESGQYLLGKYGVNFCLANIVGAHHGRPISRQTADHNSSYTSSYYQEEDPSKEIHKYWEKTQEDIIQWALKESGYSSPQDLPLVSQPGQALLAGLLIMADWITSNETYFPLINLYQGRVSQTRLQDGFTKWQHNKRQTWQPRDYFQGIYHERFDFIDYPKEEQEKISRAIDLIEKPGIVILEAPMGMGKTETALVAVEQLAKKTGRTGMFFALPTQATSNGIFSRVKKWLCQAEDSKSVRLMHGKAALNEEFANLPKSSNIHEDDEISVNEWFTGRKLRILDDFIVGTVDQVLLAALKQKHLMLRHLGLANKVLVIDEVHAYDAYMSTYLYQALKWMGAYGVPVVILSATLPIEKRNELLKSYMLGAGYKFKHLEKPKNFQFNEAYPLLTYHDGEQIKQLDDFNQVAGKNFKIIKKSKEESQDLVSLIQDLGSDGGVIGVIVNTVKKAQKFAKDCMEAFGEENVDLLHSSFIATDRYAKEKNLLDTIGKEGDRPKFKVVIGTQVIEQSLDIDFDLLISDLAPMDLILQRMGRLHRHFRQDRPEKLKEPKVYILNCGGFDFDMPSTYVYDPYLLFRTEYFLKDQINLPNDISHLVQEIYGDKDLKIQGEDYTRYLNYQEKSLTNRKEKELKAKSYRIDSPKTNKISEDKNLSEWIKNSNKESEKSEIKAYAQVRDSQDTVEIIALKKGENGYEFFDKKMSLDPRDNKTAMEMAKRTIRLPAASYYGYGVDQLIQFLEDYYRENLGDWEQQDWLKGSLGLVFDENNEFKLFDKILKYDRKYGLTIEKEEEDE</sequence>
<dbReference type="Proteomes" id="UP000377798">
    <property type="component" value="Unassembled WGS sequence"/>
</dbReference>
<evidence type="ECO:0000256" key="2">
    <source>
        <dbReference type="ARBA" id="ARBA00009046"/>
    </source>
</evidence>
<dbReference type="CDD" id="cd09641">
    <property type="entry name" value="Cas3''_I"/>
    <property type="match status" value="1"/>
</dbReference>
<dbReference type="GO" id="GO:0005524">
    <property type="term" value="F:ATP binding"/>
    <property type="evidence" value="ECO:0007669"/>
    <property type="project" value="UniProtKB-KW"/>
</dbReference>
<dbReference type="Pfam" id="PF00270">
    <property type="entry name" value="DEAD"/>
    <property type="match status" value="1"/>
</dbReference>
<dbReference type="GO" id="GO:0016787">
    <property type="term" value="F:hydrolase activity"/>
    <property type="evidence" value="ECO:0007669"/>
    <property type="project" value="UniProtKB-KW"/>
</dbReference>
<dbReference type="InterPro" id="IPR041372">
    <property type="entry name" value="Cas3_C"/>
</dbReference>
<feature type="domain" description="HD Cas3-type" evidence="11">
    <location>
        <begin position="17"/>
        <end position="229"/>
    </location>
</feature>
<dbReference type="AlphaFoldDB" id="A0A8H2M4P4"/>
<evidence type="ECO:0000256" key="7">
    <source>
        <dbReference type="ARBA" id="ARBA00022806"/>
    </source>
</evidence>
<keyword evidence="6" id="KW-0378">Hydrolase</keyword>
<evidence type="ECO:0000256" key="8">
    <source>
        <dbReference type="ARBA" id="ARBA00022840"/>
    </source>
</evidence>
<evidence type="ECO:0000256" key="9">
    <source>
        <dbReference type="ARBA" id="ARBA00023118"/>
    </source>
</evidence>
<dbReference type="GO" id="GO:0003723">
    <property type="term" value="F:RNA binding"/>
    <property type="evidence" value="ECO:0007669"/>
    <property type="project" value="TreeGrafter"/>
</dbReference>
<dbReference type="InterPro" id="IPR050547">
    <property type="entry name" value="DEAD_box_RNA_helicases"/>
</dbReference>
<dbReference type="Pfam" id="PF22590">
    <property type="entry name" value="Cas3-like_C_2"/>
    <property type="match status" value="1"/>
</dbReference>
<dbReference type="CDD" id="cd17930">
    <property type="entry name" value="DEXHc_cas3"/>
    <property type="match status" value="1"/>
</dbReference>
<dbReference type="Gene3D" id="3.40.50.300">
    <property type="entry name" value="P-loop containing nucleotide triphosphate hydrolases"/>
    <property type="match status" value="2"/>
</dbReference>
<feature type="domain" description="Helicase ATP-binding" evidence="10">
    <location>
        <begin position="297"/>
        <end position="496"/>
    </location>
</feature>
<evidence type="ECO:0000259" key="10">
    <source>
        <dbReference type="PROSITE" id="PS51192"/>
    </source>
</evidence>
<keyword evidence="9" id="KW-0051">Antiviral defense</keyword>
<dbReference type="Gene3D" id="1.10.3210.30">
    <property type="match status" value="1"/>
</dbReference>
<comment type="similarity">
    <text evidence="2">In the central section; belongs to the CRISPR-associated helicase Cas3 family.</text>
</comment>
<dbReference type="RefSeq" id="WP_131748584.1">
    <property type="nucleotide sequence ID" value="NZ_CAACYI010000001.1"/>
</dbReference>
<dbReference type="InterPro" id="IPR006474">
    <property type="entry name" value="Helicase_Cas3_CRISPR-ass_core"/>
</dbReference>
<dbReference type="GO" id="GO:0046872">
    <property type="term" value="F:metal ion binding"/>
    <property type="evidence" value="ECO:0007669"/>
    <property type="project" value="UniProtKB-KW"/>
</dbReference>
<protein>
    <submittedName>
        <fullName evidence="12">Helicase Cas3</fullName>
    </submittedName>
</protein>
<dbReference type="InterPro" id="IPR027417">
    <property type="entry name" value="P-loop_NTPase"/>
</dbReference>
<keyword evidence="5" id="KW-0547">Nucleotide-binding</keyword>
<dbReference type="InterPro" id="IPR054712">
    <property type="entry name" value="Cas3-like_dom"/>
</dbReference>
<organism evidence="12 13">
    <name type="scientific">Urinicoccus massiliensis</name>
    <dbReference type="NCBI Taxonomy" id="1723382"/>
    <lineage>
        <taxon>Bacteria</taxon>
        <taxon>Bacillati</taxon>
        <taxon>Bacillota</taxon>
        <taxon>Tissierellia</taxon>
        <taxon>Tissierellales</taxon>
        <taxon>Peptoniphilaceae</taxon>
        <taxon>Urinicoccus</taxon>
    </lineage>
</organism>
<dbReference type="PROSITE" id="PS51192">
    <property type="entry name" value="HELICASE_ATP_BIND_1"/>
    <property type="match status" value="1"/>
</dbReference>
<dbReference type="NCBIfam" id="TIGR01587">
    <property type="entry name" value="cas3_core"/>
    <property type="match status" value="1"/>
</dbReference>
<dbReference type="GO" id="GO:0051607">
    <property type="term" value="P:defense response to virus"/>
    <property type="evidence" value="ECO:0007669"/>
    <property type="project" value="UniProtKB-KW"/>
</dbReference>
<dbReference type="PANTHER" id="PTHR47963">
    <property type="entry name" value="DEAD-BOX ATP-DEPENDENT RNA HELICASE 47, MITOCHONDRIAL"/>
    <property type="match status" value="1"/>
</dbReference>
<evidence type="ECO:0000313" key="12">
    <source>
        <dbReference type="EMBL" id="VFB16096.1"/>
    </source>
</evidence>
<keyword evidence="4" id="KW-0479">Metal-binding</keyword>
<dbReference type="EMBL" id="CAACYI010000001">
    <property type="protein sequence ID" value="VFB16096.1"/>
    <property type="molecule type" value="Genomic_DNA"/>
</dbReference>
<name>A0A8H2M4P4_9FIRM</name>
<dbReference type="InterPro" id="IPR014001">
    <property type="entry name" value="Helicase_ATP-bd"/>
</dbReference>
<gene>
    <name evidence="12" type="ORF">NCTC13150_00612</name>
</gene>
<keyword evidence="3" id="KW-0540">Nuclease</keyword>
<evidence type="ECO:0000256" key="5">
    <source>
        <dbReference type="ARBA" id="ARBA00022741"/>
    </source>
</evidence>
<keyword evidence="13" id="KW-1185">Reference proteome</keyword>
<evidence type="ECO:0000256" key="6">
    <source>
        <dbReference type="ARBA" id="ARBA00022801"/>
    </source>
</evidence>
<evidence type="ECO:0000256" key="1">
    <source>
        <dbReference type="ARBA" id="ARBA00006847"/>
    </source>
</evidence>
<keyword evidence="7 12" id="KW-0347">Helicase</keyword>
<evidence type="ECO:0000256" key="3">
    <source>
        <dbReference type="ARBA" id="ARBA00022722"/>
    </source>
</evidence>
<dbReference type="GO" id="GO:0004518">
    <property type="term" value="F:nuclease activity"/>
    <property type="evidence" value="ECO:0007669"/>
    <property type="project" value="UniProtKB-KW"/>
</dbReference>
<evidence type="ECO:0000313" key="13">
    <source>
        <dbReference type="Proteomes" id="UP000377798"/>
    </source>
</evidence>
<dbReference type="Pfam" id="PF18395">
    <property type="entry name" value="Cas3_C"/>
    <property type="match status" value="1"/>
</dbReference>
<keyword evidence="8" id="KW-0067">ATP-binding</keyword>
<comment type="caution">
    <text evidence="12">The sequence shown here is derived from an EMBL/GenBank/DDBJ whole genome shotgun (WGS) entry which is preliminary data.</text>
</comment>
<dbReference type="Pfam" id="PF18019">
    <property type="entry name" value="Cas3_HD"/>
    <property type="match status" value="1"/>
</dbReference>